<gene>
    <name evidence="1" type="ORF">POM99_12305</name>
</gene>
<accession>A0ABT6CJA1</accession>
<dbReference type="Proteomes" id="UP001222770">
    <property type="component" value="Unassembled WGS sequence"/>
</dbReference>
<evidence type="ECO:0000313" key="2">
    <source>
        <dbReference type="Proteomes" id="UP001222770"/>
    </source>
</evidence>
<reference evidence="1 2" key="1">
    <citation type="submission" date="2023-03" db="EMBL/GenBank/DDBJ databases">
        <title>Novosphingobium cyanobacteriorum sp. nov., isolated from a eutrophic reservoir during the Microcystis bloom period.</title>
        <authorList>
            <person name="Kang M."/>
            <person name="Le V."/>
            <person name="Ko S.-R."/>
            <person name="Lee S.-A."/>
            <person name="Ahn C.-Y."/>
        </authorList>
    </citation>
    <scope>NUCLEOTIDE SEQUENCE [LARGE SCALE GENOMIC DNA]</scope>
    <source>
        <strain evidence="1 2">HBC54</strain>
    </source>
</reference>
<organism evidence="1 2">
    <name type="scientific">Novosphingobium cyanobacteriorum</name>
    <dbReference type="NCBI Taxonomy" id="3024215"/>
    <lineage>
        <taxon>Bacteria</taxon>
        <taxon>Pseudomonadati</taxon>
        <taxon>Pseudomonadota</taxon>
        <taxon>Alphaproteobacteria</taxon>
        <taxon>Sphingomonadales</taxon>
        <taxon>Sphingomonadaceae</taxon>
        <taxon>Novosphingobium</taxon>
    </lineage>
</organism>
<sequence length="76" mass="8385">MAKPFKLPKTINGIRLPKATRKQANRFLEKLHGEELEALIAAVVTAVIAHIATRRQEGEALLKRKLAGVVGSHLKH</sequence>
<dbReference type="EMBL" id="JAROCY010000011">
    <property type="protein sequence ID" value="MDF8333988.1"/>
    <property type="molecule type" value="Genomic_DNA"/>
</dbReference>
<keyword evidence="2" id="KW-1185">Reference proteome</keyword>
<proteinExistence type="predicted"/>
<name>A0ABT6CJA1_9SPHN</name>
<protein>
    <submittedName>
        <fullName evidence="1">Uncharacterized protein</fullName>
    </submittedName>
</protein>
<evidence type="ECO:0000313" key="1">
    <source>
        <dbReference type="EMBL" id="MDF8333988.1"/>
    </source>
</evidence>
<dbReference type="RefSeq" id="WP_277278220.1">
    <property type="nucleotide sequence ID" value="NZ_JAROCY010000011.1"/>
</dbReference>
<comment type="caution">
    <text evidence="1">The sequence shown here is derived from an EMBL/GenBank/DDBJ whole genome shotgun (WGS) entry which is preliminary data.</text>
</comment>